<evidence type="ECO:0000313" key="2">
    <source>
        <dbReference type="Proteomes" id="UP000826195"/>
    </source>
</evidence>
<dbReference type="EMBL" id="JAHXZJ010002609">
    <property type="protein sequence ID" value="KAH0540986.1"/>
    <property type="molecule type" value="Genomic_DNA"/>
</dbReference>
<reference evidence="1 2" key="1">
    <citation type="journal article" date="2021" name="J. Hered.">
        <title>A chromosome-level genome assembly of the parasitoid wasp, Cotesia glomerata (Hymenoptera: Braconidae).</title>
        <authorList>
            <person name="Pinto B.J."/>
            <person name="Weis J.J."/>
            <person name="Gamble T."/>
            <person name="Ode P.J."/>
            <person name="Paul R."/>
            <person name="Zaspel J.M."/>
        </authorList>
    </citation>
    <scope>NUCLEOTIDE SEQUENCE [LARGE SCALE GENOMIC DNA]</scope>
    <source>
        <strain evidence="1">CgM1</strain>
    </source>
</reference>
<sequence length="105" mass="11929">MEKKKTPYRGALHLSGSVLGTARYRPPLDYSPLTRSHYFLESKPALSRGDLTKLSTTLYSFILRRSIGSLPFTGVTEHDVECRTCFKLHRAHDRSQTKTSQGCRI</sequence>
<keyword evidence="2" id="KW-1185">Reference proteome</keyword>
<comment type="caution">
    <text evidence="1">The sequence shown here is derived from an EMBL/GenBank/DDBJ whole genome shotgun (WGS) entry which is preliminary data.</text>
</comment>
<organism evidence="1 2">
    <name type="scientific">Cotesia glomerata</name>
    <name type="common">Lepidopteran parasitic wasp</name>
    <name type="synonym">Apanteles glomeratus</name>
    <dbReference type="NCBI Taxonomy" id="32391"/>
    <lineage>
        <taxon>Eukaryota</taxon>
        <taxon>Metazoa</taxon>
        <taxon>Ecdysozoa</taxon>
        <taxon>Arthropoda</taxon>
        <taxon>Hexapoda</taxon>
        <taxon>Insecta</taxon>
        <taxon>Pterygota</taxon>
        <taxon>Neoptera</taxon>
        <taxon>Endopterygota</taxon>
        <taxon>Hymenoptera</taxon>
        <taxon>Apocrita</taxon>
        <taxon>Ichneumonoidea</taxon>
        <taxon>Braconidae</taxon>
        <taxon>Microgastrinae</taxon>
        <taxon>Cotesia</taxon>
    </lineage>
</organism>
<protein>
    <submittedName>
        <fullName evidence="1">Uncharacterized protein</fullName>
    </submittedName>
</protein>
<proteinExistence type="predicted"/>
<accession>A0AAV7I3G2</accession>
<dbReference type="AlphaFoldDB" id="A0AAV7I3G2"/>
<dbReference type="Proteomes" id="UP000826195">
    <property type="component" value="Unassembled WGS sequence"/>
</dbReference>
<name>A0AAV7I3G2_COTGL</name>
<evidence type="ECO:0000313" key="1">
    <source>
        <dbReference type="EMBL" id="KAH0540986.1"/>
    </source>
</evidence>
<gene>
    <name evidence="1" type="ORF">KQX54_020737</name>
</gene>